<dbReference type="InterPro" id="IPR050121">
    <property type="entry name" value="Cytochrome_P450_monoxygenase"/>
</dbReference>
<keyword evidence="3" id="KW-1185">Reference proteome</keyword>
<protein>
    <recommendedName>
        <fullName evidence="4">Cytochrome P450</fullName>
    </recommendedName>
</protein>
<dbReference type="Pfam" id="PF00067">
    <property type="entry name" value="p450"/>
    <property type="match status" value="1"/>
</dbReference>
<dbReference type="PANTHER" id="PTHR24305">
    <property type="entry name" value="CYTOCHROME P450"/>
    <property type="match status" value="1"/>
</dbReference>
<dbReference type="EMBL" id="JBEFKJ010000010">
    <property type="protein sequence ID" value="KAL2043771.1"/>
    <property type="molecule type" value="Genomic_DNA"/>
</dbReference>
<gene>
    <name evidence="2" type="ORF">N7G274_003290</name>
</gene>
<organism evidence="2 3">
    <name type="scientific">Stereocaulon virgatum</name>
    <dbReference type="NCBI Taxonomy" id="373712"/>
    <lineage>
        <taxon>Eukaryota</taxon>
        <taxon>Fungi</taxon>
        <taxon>Dikarya</taxon>
        <taxon>Ascomycota</taxon>
        <taxon>Pezizomycotina</taxon>
        <taxon>Lecanoromycetes</taxon>
        <taxon>OSLEUM clade</taxon>
        <taxon>Lecanoromycetidae</taxon>
        <taxon>Lecanorales</taxon>
        <taxon>Lecanorineae</taxon>
        <taxon>Stereocaulaceae</taxon>
        <taxon>Stereocaulon</taxon>
    </lineage>
</organism>
<dbReference type="Gene3D" id="1.10.630.10">
    <property type="entry name" value="Cytochrome P450"/>
    <property type="match status" value="1"/>
</dbReference>
<evidence type="ECO:0000313" key="2">
    <source>
        <dbReference type="EMBL" id="KAL2043771.1"/>
    </source>
</evidence>
<dbReference type="PANTHER" id="PTHR24305:SF166">
    <property type="entry name" value="CYTOCHROME P450 12A4, MITOCHONDRIAL-RELATED"/>
    <property type="match status" value="1"/>
</dbReference>
<dbReference type="Proteomes" id="UP001590950">
    <property type="component" value="Unassembled WGS sequence"/>
</dbReference>
<name>A0ABR4AG16_9LECA</name>
<comment type="caution">
    <text evidence="2">The sequence shown here is derived from an EMBL/GenBank/DDBJ whole genome shotgun (WGS) entry which is preliminary data.</text>
</comment>
<comment type="similarity">
    <text evidence="1">Belongs to the cytochrome P450 family.</text>
</comment>
<dbReference type="InterPro" id="IPR036396">
    <property type="entry name" value="Cyt_P450_sf"/>
</dbReference>
<dbReference type="SUPFAM" id="SSF48264">
    <property type="entry name" value="Cytochrome P450"/>
    <property type="match status" value="1"/>
</dbReference>
<evidence type="ECO:0000313" key="3">
    <source>
        <dbReference type="Proteomes" id="UP001590950"/>
    </source>
</evidence>
<evidence type="ECO:0000256" key="1">
    <source>
        <dbReference type="ARBA" id="ARBA00010617"/>
    </source>
</evidence>
<accession>A0ABR4AG16</accession>
<sequence length="175" mass="20080">MNETLRLWGPIANHPKWTDRTPQLLTIAGKEYFIPAEVHVNINQTAVHTLPQYWGNDSLQWLPDRWIAPSPSTSNSTTTFDSEVLKDPPGGKGTFIPFADGARSCVGKKFSQVEFVAVLATLFREYRVRPKVLEGESMEEARKRVWEYVLDVEPKITVQLKKSRAWRVGLVWEKR</sequence>
<evidence type="ECO:0008006" key="4">
    <source>
        <dbReference type="Google" id="ProtNLM"/>
    </source>
</evidence>
<reference evidence="2 3" key="1">
    <citation type="submission" date="2024-09" db="EMBL/GenBank/DDBJ databases">
        <title>Rethinking Asexuality: The Enigmatic Case of Functional Sexual Genes in Lepraria (Stereocaulaceae).</title>
        <authorList>
            <person name="Doellman M."/>
            <person name="Sun Y."/>
            <person name="Barcenas-Pena A."/>
            <person name="Lumbsch H.T."/>
            <person name="Grewe F."/>
        </authorList>
    </citation>
    <scope>NUCLEOTIDE SEQUENCE [LARGE SCALE GENOMIC DNA]</scope>
    <source>
        <strain evidence="2 3">Mercado 3170</strain>
    </source>
</reference>
<proteinExistence type="inferred from homology"/>
<dbReference type="InterPro" id="IPR001128">
    <property type="entry name" value="Cyt_P450"/>
</dbReference>